<organism evidence="1">
    <name type="scientific">Anopheles marajoara</name>
    <dbReference type="NCBI Taxonomy" id="58244"/>
    <lineage>
        <taxon>Eukaryota</taxon>
        <taxon>Metazoa</taxon>
        <taxon>Ecdysozoa</taxon>
        <taxon>Arthropoda</taxon>
        <taxon>Hexapoda</taxon>
        <taxon>Insecta</taxon>
        <taxon>Pterygota</taxon>
        <taxon>Neoptera</taxon>
        <taxon>Endopterygota</taxon>
        <taxon>Diptera</taxon>
        <taxon>Nematocera</taxon>
        <taxon>Culicoidea</taxon>
        <taxon>Culicidae</taxon>
        <taxon>Anophelinae</taxon>
        <taxon>Anopheles</taxon>
    </lineage>
</organism>
<dbReference type="AlphaFoldDB" id="A0A2M4C9I8"/>
<sequence length="102" mass="10551">MLVEQGVGSCSSFAVAAMSTCLAGPSSPSSMRRSSCAIRSSSIASSSTGEAVVAVESNVTSSGSSCLVPDTASFSFTVDMLRADRKAEREIDKPSFRCIEVE</sequence>
<proteinExistence type="predicted"/>
<reference evidence="1" key="1">
    <citation type="submission" date="2018-01" db="EMBL/GenBank/DDBJ databases">
        <title>An insight into the sialome of Amazonian anophelines.</title>
        <authorList>
            <person name="Ribeiro J.M."/>
            <person name="Scarpassa V."/>
            <person name="Calvo E."/>
        </authorList>
    </citation>
    <scope>NUCLEOTIDE SEQUENCE</scope>
    <source>
        <tissue evidence="1">Salivary glands</tissue>
    </source>
</reference>
<protein>
    <submittedName>
        <fullName evidence="1">Putative secreted protein</fullName>
    </submittedName>
</protein>
<dbReference type="EMBL" id="GGFJ01012497">
    <property type="protein sequence ID" value="MBW61638.1"/>
    <property type="molecule type" value="Transcribed_RNA"/>
</dbReference>
<evidence type="ECO:0000313" key="1">
    <source>
        <dbReference type="EMBL" id="MBW61638.1"/>
    </source>
</evidence>
<accession>A0A2M4C9I8</accession>
<name>A0A2M4C9I8_9DIPT</name>